<feature type="transmembrane region" description="Helical" evidence="1">
    <location>
        <begin position="23"/>
        <end position="49"/>
    </location>
</feature>
<protein>
    <recommendedName>
        <fullName evidence="4">Periplasmic nitrate reductase, NapE protein</fullName>
    </recommendedName>
</protein>
<reference evidence="2 3" key="1">
    <citation type="submission" date="2017-01" db="EMBL/GenBank/DDBJ databases">
        <title>Complete Genome Sequence of Paenalcaligenes hominis, Isolated from a paraplegic Patient with neurogenic bladder.</title>
        <authorList>
            <person name="Mukhopadhyay R."/>
            <person name="Joaquin J."/>
            <person name="Hogue R."/>
            <person name="Kilaru A."/>
            <person name="Jospin G."/>
            <person name="Mars K."/>
            <person name="Eisen J.A."/>
            <person name="Chaturvedi V."/>
        </authorList>
    </citation>
    <scope>NUCLEOTIDE SEQUENCE [LARGE SCALE GENOMIC DNA]</scope>
    <source>
        <strain evidence="2 3">15S00501</strain>
    </source>
</reference>
<evidence type="ECO:0008006" key="4">
    <source>
        <dbReference type="Google" id="ProtNLM"/>
    </source>
</evidence>
<dbReference type="STRING" id="643674.PAEH1_04070"/>
<evidence type="ECO:0000313" key="3">
    <source>
        <dbReference type="Proteomes" id="UP000189369"/>
    </source>
</evidence>
<keyword evidence="1" id="KW-1133">Transmembrane helix</keyword>
<keyword evidence="1" id="KW-0472">Membrane</keyword>
<name>A0A1U9JYS8_9BURK</name>
<dbReference type="OrthoDB" id="7596241at2"/>
<dbReference type="KEGG" id="phn:PAEH1_04070"/>
<dbReference type="InterPro" id="IPR010649">
    <property type="entry name" value="NapE_TorE"/>
</dbReference>
<accession>A0A1U9JYS8</accession>
<dbReference type="AlphaFoldDB" id="A0A1U9JYS8"/>
<dbReference type="EMBL" id="CP019697">
    <property type="protein sequence ID" value="AQS50950.1"/>
    <property type="molecule type" value="Genomic_DNA"/>
</dbReference>
<proteinExistence type="predicted"/>
<dbReference type="Proteomes" id="UP000189369">
    <property type="component" value="Chromosome"/>
</dbReference>
<sequence length="58" mass="6302">MKKANNSFESSQGLTPKSEGRQFLILAGVILPILLVAGVAAYGFIVWMLQLFFFGPPS</sequence>
<evidence type="ECO:0000256" key="1">
    <source>
        <dbReference type="SAM" id="Phobius"/>
    </source>
</evidence>
<dbReference type="Pfam" id="PF06796">
    <property type="entry name" value="NapE"/>
    <property type="match status" value="1"/>
</dbReference>
<keyword evidence="1" id="KW-0812">Transmembrane</keyword>
<gene>
    <name evidence="2" type="ORF">PAEH1_04070</name>
</gene>
<evidence type="ECO:0000313" key="2">
    <source>
        <dbReference type="EMBL" id="AQS50950.1"/>
    </source>
</evidence>
<organism evidence="2 3">
    <name type="scientific">Paenalcaligenes hominis</name>
    <dbReference type="NCBI Taxonomy" id="643674"/>
    <lineage>
        <taxon>Bacteria</taxon>
        <taxon>Pseudomonadati</taxon>
        <taxon>Pseudomonadota</taxon>
        <taxon>Betaproteobacteria</taxon>
        <taxon>Burkholderiales</taxon>
        <taxon>Alcaligenaceae</taxon>
        <taxon>Paenalcaligenes</taxon>
    </lineage>
</organism>